<proteinExistence type="inferred from homology"/>
<dbReference type="GO" id="GO:0003677">
    <property type="term" value="F:DNA binding"/>
    <property type="evidence" value="ECO:0007669"/>
    <property type="project" value="UniProtKB-KW"/>
</dbReference>
<dbReference type="CDD" id="cd17246">
    <property type="entry name" value="RMtype1_S_SonII-TRD2-CR2_like"/>
    <property type="match status" value="1"/>
</dbReference>
<evidence type="ECO:0000313" key="7">
    <source>
        <dbReference type="Proteomes" id="UP000406184"/>
    </source>
</evidence>
<sequence length="383" mass="42910">MYPIKKLQDCATIIAGQSPESKYYNSTGEGIPFFQGKADFGELYPKVRVYCSSPNKIAQYNDILLSVRAPVGPTNLSPGTVCIGRGLAAIRPDDSLDLKYLLYYFRYFETQLSAKGTGTTFKAINQKLIKNLEIPIPPLNEQSRIVARIEELFSELDKAVDTLKITKEQLAVYRQAVLVDAFRVVTNSTHLKIGYVCAKIVDCPHSTPKWEKNGKLCLRTTNFKRGYLDLQSPNYVSEETFNDRNRRIIPQPGDVLYSREGSVLGIACTIPSNVYPCLGQRMMLLRSGEKLNNRYLMHYLNSPMVTNHVIATKGGTGSPHINVGDIKEFQIPIPSLEEQSNIVRQIEEQLSSCDNVEKTVDAILTQADAMRQSILKQAFEGTL</sequence>
<dbReference type="SUPFAM" id="SSF116734">
    <property type="entry name" value="DNA methylase specificity domain"/>
    <property type="match status" value="2"/>
</dbReference>
<dbReference type="InterPro" id="IPR051212">
    <property type="entry name" value="Type-I_RE_S_subunit"/>
</dbReference>
<comment type="similarity">
    <text evidence="1">Belongs to the type-I restriction system S methylase family.</text>
</comment>
<dbReference type="InterPro" id="IPR000055">
    <property type="entry name" value="Restrct_endonuc_typeI_TRD"/>
</dbReference>
<dbReference type="RefSeq" id="WP_158398688.1">
    <property type="nucleotide sequence ID" value="NZ_CABHMY010000096.1"/>
</dbReference>
<keyword evidence="2" id="KW-0680">Restriction system</keyword>
<keyword evidence="7" id="KW-1185">Reference proteome</keyword>
<evidence type="ECO:0000256" key="1">
    <source>
        <dbReference type="ARBA" id="ARBA00010923"/>
    </source>
</evidence>
<evidence type="ECO:0000259" key="5">
    <source>
        <dbReference type="Pfam" id="PF01420"/>
    </source>
</evidence>
<evidence type="ECO:0000256" key="2">
    <source>
        <dbReference type="ARBA" id="ARBA00022747"/>
    </source>
</evidence>
<dbReference type="Proteomes" id="UP000406184">
    <property type="component" value="Unassembled WGS sequence"/>
</dbReference>
<dbReference type="PANTHER" id="PTHR43140:SF1">
    <property type="entry name" value="TYPE I RESTRICTION ENZYME ECOKI SPECIFICITY SUBUNIT"/>
    <property type="match status" value="1"/>
</dbReference>
<dbReference type="InterPro" id="IPR044946">
    <property type="entry name" value="Restrct_endonuc_typeI_TRD_sf"/>
</dbReference>
<name>A0A564TIL7_9FIRM</name>
<comment type="subunit">
    <text evidence="4">The methyltransferase is composed of M and S polypeptides.</text>
</comment>
<evidence type="ECO:0000313" key="6">
    <source>
        <dbReference type="EMBL" id="VUX06391.1"/>
    </source>
</evidence>
<dbReference type="AlphaFoldDB" id="A0A564TIL7"/>
<dbReference type="Gene3D" id="3.90.220.20">
    <property type="entry name" value="DNA methylase specificity domains"/>
    <property type="match status" value="2"/>
</dbReference>
<protein>
    <submittedName>
        <fullName evidence="6">Type-1 restriction enzyme EcoKI specificity protein</fullName>
    </submittedName>
</protein>
<dbReference type="GO" id="GO:0009307">
    <property type="term" value="P:DNA restriction-modification system"/>
    <property type="evidence" value="ECO:0007669"/>
    <property type="project" value="UniProtKB-KW"/>
</dbReference>
<dbReference type="CDD" id="cd17497">
    <property type="entry name" value="RMtype1_S_TteMORF1547P-TRD2-CR2_like"/>
    <property type="match status" value="1"/>
</dbReference>
<dbReference type="Pfam" id="PF01420">
    <property type="entry name" value="Methylase_S"/>
    <property type="match status" value="2"/>
</dbReference>
<gene>
    <name evidence="6" type="primary">hsdS_2</name>
    <name evidence="6" type="ORF">FPPS064S07_02759</name>
</gene>
<reference evidence="6 7" key="1">
    <citation type="submission" date="2019-07" db="EMBL/GenBank/DDBJ databases">
        <authorList>
            <person name="Hibberd C M."/>
            <person name="Gehrig L. J."/>
            <person name="Chang H.-W."/>
            <person name="Venkatesh S."/>
        </authorList>
    </citation>
    <scope>NUCLEOTIDE SEQUENCE [LARGE SCALE GENOMIC DNA]</scope>
    <source>
        <strain evidence="6">Faecalibacterium_prausnitzii_JG_BgPS064</strain>
    </source>
</reference>
<dbReference type="EMBL" id="CABHMY010000096">
    <property type="protein sequence ID" value="VUX06391.1"/>
    <property type="molecule type" value="Genomic_DNA"/>
</dbReference>
<feature type="domain" description="Type I restriction modification DNA specificity" evidence="5">
    <location>
        <begin position="5"/>
        <end position="158"/>
    </location>
</feature>
<evidence type="ECO:0000256" key="3">
    <source>
        <dbReference type="ARBA" id="ARBA00023125"/>
    </source>
</evidence>
<evidence type="ECO:0000256" key="4">
    <source>
        <dbReference type="ARBA" id="ARBA00038652"/>
    </source>
</evidence>
<accession>A0A564TIL7</accession>
<organism evidence="6 7">
    <name type="scientific">Faecalibacterium prausnitzii</name>
    <dbReference type="NCBI Taxonomy" id="853"/>
    <lineage>
        <taxon>Bacteria</taxon>
        <taxon>Bacillati</taxon>
        <taxon>Bacillota</taxon>
        <taxon>Clostridia</taxon>
        <taxon>Eubacteriales</taxon>
        <taxon>Oscillospiraceae</taxon>
        <taxon>Faecalibacterium</taxon>
    </lineage>
</organism>
<keyword evidence="3" id="KW-0238">DNA-binding</keyword>
<feature type="domain" description="Type I restriction modification DNA specificity" evidence="5">
    <location>
        <begin position="226"/>
        <end position="348"/>
    </location>
</feature>
<dbReference type="PANTHER" id="PTHR43140">
    <property type="entry name" value="TYPE-1 RESTRICTION ENZYME ECOKI SPECIFICITY PROTEIN"/>
    <property type="match status" value="1"/>
</dbReference>